<reference evidence="3 4" key="1">
    <citation type="submission" date="2019-03" db="EMBL/GenBank/DDBJ databases">
        <authorList>
            <person name="Gaulin E."/>
            <person name="Dumas B."/>
        </authorList>
    </citation>
    <scope>NUCLEOTIDE SEQUENCE [LARGE SCALE GENOMIC DNA]</scope>
    <source>
        <strain evidence="3">CBS 568.67</strain>
    </source>
</reference>
<reference evidence="2" key="2">
    <citation type="submission" date="2019-06" db="EMBL/GenBank/DDBJ databases">
        <title>Genomics analysis of Aphanomyces spp. identifies a new class of oomycete effector associated with host adaptation.</title>
        <authorList>
            <person name="Gaulin E."/>
        </authorList>
    </citation>
    <scope>NUCLEOTIDE SEQUENCE</scope>
    <source>
        <strain evidence="2">CBS 578.67</strain>
    </source>
</reference>
<feature type="compositionally biased region" description="Low complexity" evidence="1">
    <location>
        <begin position="201"/>
        <end position="214"/>
    </location>
</feature>
<feature type="region of interest" description="Disordered" evidence="1">
    <location>
        <begin position="156"/>
        <end position="220"/>
    </location>
</feature>
<dbReference type="OrthoDB" id="65235at2759"/>
<proteinExistence type="predicted"/>
<dbReference type="EMBL" id="CAADRA010000043">
    <property type="protein sequence ID" value="VFT77951.1"/>
    <property type="molecule type" value="Genomic_DNA"/>
</dbReference>
<gene>
    <name evidence="3" type="primary">Aste57867_727</name>
    <name evidence="2" type="ORF">As57867_000726</name>
    <name evidence="3" type="ORF">ASTE57867_727</name>
</gene>
<keyword evidence="4" id="KW-1185">Reference proteome</keyword>
<sequence>MEQAPAVDADSRGVLCMPKPKRASLPFPAVLRVLLCLKLGEPLGKARSPAGIREFDITVSEGFDVLRQKVAVYAREIAHEFNNATTLNHKAPYVALATHDVPIFLKPGNNATQTEYVLLTPTNCLVEMKEAWRNAALRSTGQAAFKLELFVYAKKARPEPQPRPERVKTKRRRAHSVDGTPDDGRSASEFKRPPDNSIGGAVSAVTTSMASSSSQQERADEYRVVRVKLNGAVVEMAMNVNDLRAALGLPRSSPS</sequence>
<protein>
    <submittedName>
        <fullName evidence="3">Aste57867_727 protein</fullName>
    </submittedName>
</protein>
<feature type="compositionally biased region" description="Basic and acidic residues" evidence="1">
    <location>
        <begin position="182"/>
        <end position="194"/>
    </location>
</feature>
<organism evidence="3 4">
    <name type="scientific">Aphanomyces stellatus</name>
    <dbReference type="NCBI Taxonomy" id="120398"/>
    <lineage>
        <taxon>Eukaryota</taxon>
        <taxon>Sar</taxon>
        <taxon>Stramenopiles</taxon>
        <taxon>Oomycota</taxon>
        <taxon>Saprolegniomycetes</taxon>
        <taxon>Saprolegniales</taxon>
        <taxon>Verrucalvaceae</taxon>
        <taxon>Aphanomyces</taxon>
    </lineage>
</organism>
<evidence type="ECO:0000313" key="2">
    <source>
        <dbReference type="EMBL" id="KAF0719866.1"/>
    </source>
</evidence>
<name>A0A485K4D1_9STRA</name>
<feature type="compositionally biased region" description="Basic and acidic residues" evidence="1">
    <location>
        <begin position="156"/>
        <end position="167"/>
    </location>
</feature>
<dbReference type="AlphaFoldDB" id="A0A485K4D1"/>
<accession>A0A485K4D1</accession>
<evidence type="ECO:0000313" key="4">
    <source>
        <dbReference type="Proteomes" id="UP000332933"/>
    </source>
</evidence>
<dbReference type="Proteomes" id="UP000332933">
    <property type="component" value="Unassembled WGS sequence"/>
</dbReference>
<evidence type="ECO:0000256" key="1">
    <source>
        <dbReference type="SAM" id="MobiDB-lite"/>
    </source>
</evidence>
<evidence type="ECO:0000313" key="3">
    <source>
        <dbReference type="EMBL" id="VFT77951.1"/>
    </source>
</evidence>
<dbReference type="EMBL" id="VJMH01000043">
    <property type="protein sequence ID" value="KAF0719866.1"/>
    <property type="molecule type" value="Genomic_DNA"/>
</dbReference>